<evidence type="ECO:0000256" key="4">
    <source>
        <dbReference type="ARBA" id="ARBA00022801"/>
    </source>
</evidence>
<feature type="region of interest" description="Disordered" evidence="8">
    <location>
        <begin position="239"/>
        <end position="390"/>
    </location>
</feature>
<comment type="similarity">
    <text evidence="2">Belongs to the REXO1/REXO3 family.</text>
</comment>
<keyword evidence="7" id="KW-0863">Zinc-finger</keyword>
<keyword evidence="5" id="KW-0269">Exonuclease</keyword>
<sequence length="1031" mass="115501">MLATSGYFKNIPCPFFENGLCERPHCHFKHVRKKDSESGFPVSEEENPADLLRIVNEAVKRMEKEVESGVIDTDEVEVSSKEKPGSKSTKTVLEYKPTPIAQLKKMQQENKYAKAMTEQADELEYDPLTNYSAGLTSKVTIPVSQSNKIPYVPSKRSVLAKMKEKKQTVKKINIEYEEDGNSSLSDLELMDRDLVIATSSESSPLKEKASRDDKFDIVNQILIESSICEKAISKKGFSTKEVKSKKTVDNKKIETKKSKNSDMKKTSSGTSNSRANEKSQKKEPVKKSKEIVKTNSSSSKSESKKLKSKKSLQSENKKIKLNAKTPSSTSKKSTVSSEKQKSDSKKINIKSPNSSKEEKSTNIKSPNSSKEKKTSAIILQPVSRKEENDIKMLSDFESSEDDEPIDIVSTAFASISDSDLDEHDTEAECRRIFEEFVPTQPVPNGQFKAVKRELTDDDLTNVSQRKRVAHEGCSQNRTTTHRSNQASALPKVSASQAMLNRYAKLKQLREEGENSIAVPSTSSNSAFLSTVSSTIGKKRIAHVPNVSALINPVSVPKTKQIVHQSAMNTTVAQTTTKGGNRIAHLPTQLSPRPMITQEYGSKVPTNVRQRYLNLIIDECLKLYPDEKDAYTRALSEEKNSYSRSSNRSVYLNVAVNTIHRIRNEINGVMPQSPPSSAVCAPVAKAPRKNSQNCISHEFVLGGKKAANVSYSIERRRSSTEEISLSLLCESLQPYILTKEQLDENGFPRQHPTEPGKAIILKQDPKKKAQDLTDRICCRCGTRFKVTLKGVYLNREECVYHWGRAHKRRVAGTLDNRYNCCQGDLESEGCCVSQLHVSENVQYDNLRGFVTTMQKSASSGSSYDVYALDCEMSYTVQGSELTRITVIDWQSKPVYETLVKPDNPIVDYNTKFSGITENDMEGVTTTLRDVQAVLLNKFSNKTILIGHSLESDFQALKFIHDTVVDTSVVFPHRLGPPYKRALRNLMADYLNKIIQNMDGHDSQEDAVACMELMLFKNLTEIYHITNSMNIRH</sequence>
<dbReference type="HOGENOM" id="CLU_006810_0_0_1"/>
<dbReference type="PANTHER" id="PTHR12801:SF115">
    <property type="entry name" value="FI18136P1-RELATED"/>
    <property type="match status" value="1"/>
</dbReference>
<evidence type="ECO:0000256" key="3">
    <source>
        <dbReference type="ARBA" id="ARBA00022722"/>
    </source>
</evidence>
<protein>
    <recommendedName>
        <fullName evidence="9">C3H1-type domain-containing protein</fullName>
    </recommendedName>
</protein>
<reference evidence="10" key="2">
    <citation type="submission" date="2015-02" db="UniProtKB">
        <authorList>
            <consortium name="EnsemblMetazoa"/>
        </authorList>
    </citation>
    <scope>IDENTIFICATION</scope>
</reference>
<dbReference type="SMART" id="SM00479">
    <property type="entry name" value="EXOIII"/>
    <property type="match status" value="1"/>
</dbReference>
<dbReference type="eggNOG" id="KOG2248">
    <property type="taxonomic scope" value="Eukaryota"/>
</dbReference>
<dbReference type="GO" id="GO:0004527">
    <property type="term" value="F:exonuclease activity"/>
    <property type="evidence" value="ECO:0007669"/>
    <property type="project" value="UniProtKB-KW"/>
</dbReference>
<feature type="compositionally biased region" description="Low complexity" evidence="8">
    <location>
        <begin position="324"/>
        <end position="337"/>
    </location>
</feature>
<dbReference type="Pfam" id="PF15870">
    <property type="entry name" value="EloA-BP1"/>
    <property type="match status" value="1"/>
</dbReference>
<dbReference type="Gene3D" id="3.30.420.10">
    <property type="entry name" value="Ribonuclease H-like superfamily/Ribonuclease H"/>
    <property type="match status" value="1"/>
</dbReference>
<feature type="compositionally biased region" description="Basic and acidic residues" evidence="8">
    <location>
        <begin position="239"/>
        <end position="265"/>
    </location>
</feature>
<dbReference type="InterPro" id="IPR047021">
    <property type="entry name" value="REXO1/3/4-like"/>
</dbReference>
<dbReference type="InterPro" id="IPR000571">
    <property type="entry name" value="Znf_CCCH"/>
</dbReference>
<evidence type="ECO:0000256" key="8">
    <source>
        <dbReference type="SAM" id="MobiDB-lite"/>
    </source>
</evidence>
<dbReference type="STRING" id="126957.T1JBB2"/>
<dbReference type="SUPFAM" id="SSF53098">
    <property type="entry name" value="Ribonuclease H-like"/>
    <property type="match status" value="1"/>
</dbReference>
<evidence type="ECO:0000256" key="1">
    <source>
        <dbReference type="ARBA" id="ARBA00004123"/>
    </source>
</evidence>
<name>T1JBB2_STRMM</name>
<dbReference type="PROSITE" id="PS50103">
    <property type="entry name" value="ZF_C3H1"/>
    <property type="match status" value="1"/>
</dbReference>
<dbReference type="Proteomes" id="UP000014500">
    <property type="component" value="Unassembled WGS sequence"/>
</dbReference>
<dbReference type="InterPro" id="IPR012337">
    <property type="entry name" value="RNaseH-like_sf"/>
</dbReference>
<comment type="subcellular location">
    <subcellularLocation>
        <location evidence="1">Nucleus</location>
    </subcellularLocation>
</comment>
<keyword evidence="11" id="KW-1185">Reference proteome</keyword>
<evidence type="ECO:0000313" key="11">
    <source>
        <dbReference type="Proteomes" id="UP000014500"/>
    </source>
</evidence>
<dbReference type="PhylomeDB" id="T1JBB2"/>
<keyword evidence="4" id="KW-0378">Hydrolase</keyword>
<dbReference type="GO" id="GO:0003676">
    <property type="term" value="F:nucleic acid binding"/>
    <property type="evidence" value="ECO:0007669"/>
    <property type="project" value="InterPro"/>
</dbReference>
<dbReference type="OMA" id="NIRMQYY"/>
<feature type="compositionally biased region" description="Basic and acidic residues" evidence="8">
    <location>
        <begin position="275"/>
        <end position="292"/>
    </location>
</feature>
<keyword evidence="6" id="KW-0539">Nucleus</keyword>
<dbReference type="AlphaFoldDB" id="T1JBB2"/>
<dbReference type="GO" id="GO:0005634">
    <property type="term" value="C:nucleus"/>
    <property type="evidence" value="ECO:0007669"/>
    <property type="project" value="UniProtKB-SubCell"/>
</dbReference>
<evidence type="ECO:0000256" key="5">
    <source>
        <dbReference type="ARBA" id="ARBA00022839"/>
    </source>
</evidence>
<organism evidence="10 11">
    <name type="scientific">Strigamia maritima</name>
    <name type="common">European centipede</name>
    <name type="synonym">Geophilus maritimus</name>
    <dbReference type="NCBI Taxonomy" id="126957"/>
    <lineage>
        <taxon>Eukaryota</taxon>
        <taxon>Metazoa</taxon>
        <taxon>Ecdysozoa</taxon>
        <taxon>Arthropoda</taxon>
        <taxon>Myriapoda</taxon>
        <taxon>Chilopoda</taxon>
        <taxon>Pleurostigmophora</taxon>
        <taxon>Geophilomorpha</taxon>
        <taxon>Linotaeniidae</taxon>
        <taxon>Strigamia</taxon>
    </lineage>
</organism>
<dbReference type="GO" id="GO:0008270">
    <property type="term" value="F:zinc ion binding"/>
    <property type="evidence" value="ECO:0007669"/>
    <property type="project" value="UniProtKB-KW"/>
</dbReference>
<keyword evidence="7" id="KW-0862">Zinc</keyword>
<evidence type="ECO:0000256" key="2">
    <source>
        <dbReference type="ARBA" id="ARBA00006357"/>
    </source>
</evidence>
<feature type="domain" description="C3H1-type" evidence="9">
    <location>
        <begin position="7"/>
        <end position="33"/>
    </location>
</feature>
<evidence type="ECO:0000256" key="6">
    <source>
        <dbReference type="ARBA" id="ARBA00023242"/>
    </source>
</evidence>
<keyword evidence="7" id="KW-0479">Metal-binding</keyword>
<dbReference type="FunFam" id="3.30.420.10:FF:000019">
    <property type="entry name" value="RNA exonuclease NEF-sp"/>
    <property type="match status" value="1"/>
</dbReference>
<keyword evidence="3" id="KW-0540">Nuclease</keyword>
<dbReference type="InterPro" id="IPR031736">
    <property type="entry name" value="REXO1-like_dom"/>
</dbReference>
<dbReference type="PANTHER" id="PTHR12801">
    <property type="entry name" value="RNA EXONUCLEASE REXO1 / RECO3 FAMILY MEMBER-RELATED"/>
    <property type="match status" value="1"/>
</dbReference>
<evidence type="ECO:0000256" key="7">
    <source>
        <dbReference type="PROSITE-ProRule" id="PRU00723"/>
    </source>
</evidence>
<dbReference type="InterPro" id="IPR036397">
    <property type="entry name" value="RNaseH_sf"/>
</dbReference>
<evidence type="ECO:0000259" key="9">
    <source>
        <dbReference type="PROSITE" id="PS50103"/>
    </source>
</evidence>
<dbReference type="EnsemblMetazoa" id="SMAR011052-RA">
    <property type="protein sequence ID" value="SMAR011052-PA"/>
    <property type="gene ID" value="SMAR011052"/>
</dbReference>
<reference evidence="11" key="1">
    <citation type="submission" date="2011-05" db="EMBL/GenBank/DDBJ databases">
        <authorList>
            <person name="Richards S.R."/>
            <person name="Qu J."/>
            <person name="Jiang H."/>
            <person name="Jhangiani S.N."/>
            <person name="Agravi P."/>
            <person name="Goodspeed R."/>
            <person name="Gross S."/>
            <person name="Mandapat C."/>
            <person name="Jackson L."/>
            <person name="Mathew T."/>
            <person name="Pu L."/>
            <person name="Thornton R."/>
            <person name="Saada N."/>
            <person name="Wilczek-Boney K.B."/>
            <person name="Lee S."/>
            <person name="Kovar C."/>
            <person name="Wu Y."/>
            <person name="Scherer S.E."/>
            <person name="Worley K.C."/>
            <person name="Muzny D.M."/>
            <person name="Gibbs R."/>
        </authorList>
    </citation>
    <scope>NUCLEOTIDE SEQUENCE</scope>
    <source>
        <strain evidence="11">Brora</strain>
    </source>
</reference>
<dbReference type="Pfam" id="PF00929">
    <property type="entry name" value="RNase_T"/>
    <property type="match status" value="1"/>
</dbReference>
<dbReference type="CDD" id="cd06145">
    <property type="entry name" value="REX1_like"/>
    <property type="match status" value="1"/>
</dbReference>
<dbReference type="InterPro" id="IPR034922">
    <property type="entry name" value="REX1-like_exo"/>
</dbReference>
<feature type="zinc finger region" description="C3H1-type" evidence="7">
    <location>
        <begin position="7"/>
        <end position="33"/>
    </location>
</feature>
<dbReference type="InterPro" id="IPR013520">
    <property type="entry name" value="Ribonucl_H"/>
</dbReference>
<evidence type="ECO:0000313" key="10">
    <source>
        <dbReference type="EnsemblMetazoa" id="SMAR011052-PA"/>
    </source>
</evidence>
<accession>T1JBB2</accession>
<proteinExistence type="inferred from homology"/>
<dbReference type="EMBL" id="JH432010">
    <property type="status" value="NOT_ANNOTATED_CDS"/>
    <property type="molecule type" value="Genomic_DNA"/>
</dbReference>